<evidence type="ECO:0000313" key="2">
    <source>
        <dbReference type="EMBL" id="CAG8458083.1"/>
    </source>
</evidence>
<dbReference type="EMBL" id="CAJVQB010000013">
    <property type="protein sequence ID" value="CAG8458083.1"/>
    <property type="molecule type" value="Genomic_DNA"/>
</dbReference>
<protein>
    <submittedName>
        <fullName evidence="2">36328_t:CDS:1</fullName>
    </submittedName>
</protein>
<reference evidence="2 3" key="1">
    <citation type="submission" date="2021-06" db="EMBL/GenBank/DDBJ databases">
        <authorList>
            <person name="Kallberg Y."/>
            <person name="Tangrot J."/>
            <person name="Rosling A."/>
        </authorList>
    </citation>
    <scope>NUCLEOTIDE SEQUENCE [LARGE SCALE GENOMIC DNA]</scope>
    <source>
        <strain evidence="2 3">120-4 pot B 10/14</strain>
    </source>
</reference>
<keyword evidence="1" id="KW-1133">Transmembrane helix</keyword>
<sequence length="145" mass="16335">MDPDYSNTSNSSYLSQDDSNSYFYIDISLNSEVIDDSSSEVIEFIDELDDSSNEAIDEVGNSSNDDFYAVARSSSEVIVELVGTGFEEYSTHFILFFVIYTYPSYILCHFNFMLNNSKSGSSNYFYINARHNGKGIDELVGAVFE</sequence>
<feature type="transmembrane region" description="Helical" evidence="1">
    <location>
        <begin position="93"/>
        <end position="114"/>
    </location>
</feature>
<name>A0ABM8VVT2_GIGMA</name>
<keyword evidence="3" id="KW-1185">Reference proteome</keyword>
<accession>A0ABM8VVT2</accession>
<organism evidence="2 3">
    <name type="scientific">Gigaspora margarita</name>
    <dbReference type="NCBI Taxonomy" id="4874"/>
    <lineage>
        <taxon>Eukaryota</taxon>
        <taxon>Fungi</taxon>
        <taxon>Fungi incertae sedis</taxon>
        <taxon>Mucoromycota</taxon>
        <taxon>Glomeromycotina</taxon>
        <taxon>Glomeromycetes</taxon>
        <taxon>Diversisporales</taxon>
        <taxon>Gigasporaceae</taxon>
        <taxon>Gigaspora</taxon>
    </lineage>
</organism>
<keyword evidence="1" id="KW-0812">Transmembrane</keyword>
<gene>
    <name evidence="2" type="ORF">GMARGA_LOCUS162</name>
</gene>
<evidence type="ECO:0000256" key="1">
    <source>
        <dbReference type="SAM" id="Phobius"/>
    </source>
</evidence>
<dbReference type="Proteomes" id="UP000789901">
    <property type="component" value="Unassembled WGS sequence"/>
</dbReference>
<proteinExistence type="predicted"/>
<comment type="caution">
    <text evidence="2">The sequence shown here is derived from an EMBL/GenBank/DDBJ whole genome shotgun (WGS) entry which is preliminary data.</text>
</comment>
<evidence type="ECO:0000313" key="3">
    <source>
        <dbReference type="Proteomes" id="UP000789901"/>
    </source>
</evidence>
<keyword evidence="1" id="KW-0472">Membrane</keyword>